<evidence type="ECO:0000256" key="1">
    <source>
        <dbReference type="SAM" id="Phobius"/>
    </source>
</evidence>
<gene>
    <name evidence="2" type="ORF">DF182_24385</name>
</gene>
<comment type="caution">
    <text evidence="2">The sequence shown here is derived from an EMBL/GenBank/DDBJ whole genome shotgun (WGS) entry which is preliminary data.</text>
</comment>
<keyword evidence="1" id="KW-0472">Membrane</keyword>
<evidence type="ECO:0000313" key="3">
    <source>
        <dbReference type="Proteomes" id="UP000253410"/>
    </source>
</evidence>
<name>A0A365XTG2_9BACT</name>
<accession>A0A365XTG2</accession>
<proteinExistence type="predicted"/>
<keyword evidence="1" id="KW-1133">Transmembrane helix</keyword>
<dbReference type="RefSeq" id="WP_113618392.1">
    <property type="nucleotide sequence ID" value="NZ_QFFJ01000002.1"/>
</dbReference>
<dbReference type="Proteomes" id="UP000253410">
    <property type="component" value="Unassembled WGS sequence"/>
</dbReference>
<dbReference type="Gene3D" id="2.40.30.170">
    <property type="match status" value="1"/>
</dbReference>
<protein>
    <recommendedName>
        <fullName evidence="4">HlyD family secretion protein</fullName>
    </recommendedName>
</protein>
<dbReference type="EMBL" id="QFFJ01000002">
    <property type="protein sequence ID" value="RBL89642.1"/>
    <property type="molecule type" value="Genomic_DNA"/>
</dbReference>
<sequence length="240" mass="26851">MPVGTNEQYSQEMEELIGHVPHRLIRSGLLWMLLVAIVILVLSSRIPYPELVKAKVTIYTKNPPESLIIKNNTGQMLEFLVNNRDTVSRGDTLLVRQDISTGKNWYATSPLDGIVYTSKEAGKNDTLLYSICIIPKVPGVDVYLKSTDGNVGKIKAGQKVWINLDNYPAQEYGILEGKISGIMPDVSKHEHTAIVELNSDKLITTTNRLLPQQPVMQGDAEIQIDEKSVFERIFGSVFRK</sequence>
<dbReference type="OrthoDB" id="7057889at2"/>
<organism evidence="2 3">
    <name type="scientific">Chitinophaga flava</name>
    <dbReference type="NCBI Taxonomy" id="2259036"/>
    <lineage>
        <taxon>Bacteria</taxon>
        <taxon>Pseudomonadati</taxon>
        <taxon>Bacteroidota</taxon>
        <taxon>Chitinophagia</taxon>
        <taxon>Chitinophagales</taxon>
        <taxon>Chitinophagaceae</taxon>
        <taxon>Chitinophaga</taxon>
    </lineage>
</organism>
<evidence type="ECO:0000313" key="2">
    <source>
        <dbReference type="EMBL" id="RBL89642.1"/>
    </source>
</evidence>
<feature type="transmembrane region" description="Helical" evidence="1">
    <location>
        <begin position="29"/>
        <end position="48"/>
    </location>
</feature>
<evidence type="ECO:0008006" key="4">
    <source>
        <dbReference type="Google" id="ProtNLM"/>
    </source>
</evidence>
<dbReference type="AlphaFoldDB" id="A0A365XTG2"/>
<reference evidence="2 3" key="1">
    <citation type="submission" date="2018-05" db="EMBL/GenBank/DDBJ databases">
        <title>Chitinophaga sp. K3CV102501T nov., isolated from isolated from a monsoon evergreen broad-leaved forest soil.</title>
        <authorList>
            <person name="Lv Y."/>
        </authorList>
    </citation>
    <scope>NUCLEOTIDE SEQUENCE [LARGE SCALE GENOMIC DNA]</scope>
    <source>
        <strain evidence="2 3">GDMCC 1.1325</strain>
    </source>
</reference>
<keyword evidence="1" id="KW-0812">Transmembrane</keyword>
<keyword evidence="3" id="KW-1185">Reference proteome</keyword>